<evidence type="ECO:0000256" key="4">
    <source>
        <dbReference type="ARBA" id="ARBA00022723"/>
    </source>
</evidence>
<keyword evidence="8" id="KW-0464">Manganese</keyword>
<dbReference type="InterPro" id="IPR036457">
    <property type="entry name" value="PPM-type-like_dom_sf"/>
</dbReference>
<dbReference type="SUPFAM" id="SSF81606">
    <property type="entry name" value="PP2C-like"/>
    <property type="match status" value="1"/>
</dbReference>
<dbReference type="VEuPathDB" id="FungiDB:RhiirFUN_007842"/>
<protein>
    <recommendedName>
        <fullName evidence="3">protein-serine/threonine phosphatase</fullName>
        <ecNumber evidence="3">3.1.3.16</ecNumber>
    </recommendedName>
</protein>
<sequence>MPYYAMDNVWKDESSKFVPDENDLSKYNDGSTAVVTVITPNKIVYVGNLGNSRAVMSNFDRESQRIIIQAGRNPGNYNNNPDKGPKEQIFIAYPDMIMFRKVDTYTDFLVLARDGIWDRMSFEDVINFINKDIKIDKAPSFLHGLDKEKWMERISSRCVEEN</sequence>
<dbReference type="VEuPathDB" id="FungiDB:FUN_009066"/>
<evidence type="ECO:0000256" key="6">
    <source>
        <dbReference type="ARBA" id="ARBA00022842"/>
    </source>
</evidence>
<dbReference type="Pfam" id="PF00481">
    <property type="entry name" value="PP2C"/>
    <property type="match status" value="2"/>
</dbReference>
<dbReference type="PANTHER" id="PTHR13832:SF803">
    <property type="entry name" value="PROTEIN PHOSPHATASE 1G"/>
    <property type="match status" value="1"/>
</dbReference>
<feature type="domain" description="PPM-type phosphatase" evidence="9">
    <location>
        <begin position="1"/>
        <end position="162"/>
    </location>
</feature>
<dbReference type="PANTHER" id="PTHR13832">
    <property type="entry name" value="PROTEIN PHOSPHATASE 2C"/>
    <property type="match status" value="1"/>
</dbReference>
<dbReference type="InterPro" id="IPR015655">
    <property type="entry name" value="PP2C"/>
</dbReference>
<accession>A0A2I1F7Y4</accession>
<evidence type="ECO:0000256" key="8">
    <source>
        <dbReference type="ARBA" id="ARBA00023211"/>
    </source>
</evidence>
<evidence type="ECO:0000256" key="7">
    <source>
        <dbReference type="ARBA" id="ARBA00022912"/>
    </source>
</evidence>
<dbReference type="OrthoDB" id="10264738at2759"/>
<evidence type="ECO:0000256" key="2">
    <source>
        <dbReference type="ARBA" id="ARBA00006702"/>
    </source>
</evidence>
<dbReference type="Proteomes" id="UP000232722">
    <property type="component" value="Unassembled WGS sequence"/>
</dbReference>
<dbReference type="GO" id="GO:0004722">
    <property type="term" value="F:protein serine/threonine phosphatase activity"/>
    <property type="evidence" value="ECO:0007669"/>
    <property type="project" value="UniProtKB-EC"/>
</dbReference>
<keyword evidence="7" id="KW-0904">Protein phosphatase</keyword>
<name>A0A2I1F7Y4_9GLOM</name>
<reference evidence="10 11" key="2">
    <citation type="submission" date="2017-09" db="EMBL/GenBank/DDBJ databases">
        <title>Extensive intraspecific genome diversity in a model arbuscular mycorrhizal fungus.</title>
        <authorList>
            <person name="Chen E.C."/>
            <person name="Morin E."/>
            <person name="Beaudet D."/>
            <person name="Noel J."/>
            <person name="Ndikumana S."/>
            <person name="Charron P."/>
            <person name="St-Onge C."/>
            <person name="Giorgi J."/>
            <person name="Grigoriev I.V."/>
            <person name="Roux C."/>
            <person name="Martin F.M."/>
            <person name="Corradi N."/>
        </authorList>
    </citation>
    <scope>NUCLEOTIDE SEQUENCE [LARGE SCALE GENOMIC DNA]</scope>
    <source>
        <strain evidence="10 11">A5</strain>
    </source>
</reference>
<comment type="cofactor">
    <cofactor evidence="1">
        <name>Mn(2+)</name>
        <dbReference type="ChEBI" id="CHEBI:29035"/>
    </cofactor>
</comment>
<dbReference type="GO" id="GO:0046872">
    <property type="term" value="F:metal ion binding"/>
    <property type="evidence" value="ECO:0007669"/>
    <property type="project" value="UniProtKB-KW"/>
</dbReference>
<dbReference type="VEuPathDB" id="FungiDB:RhiirA1_470123"/>
<dbReference type="Gene3D" id="3.60.40.10">
    <property type="entry name" value="PPM-type phosphatase domain"/>
    <property type="match status" value="2"/>
</dbReference>
<evidence type="ECO:0000256" key="3">
    <source>
        <dbReference type="ARBA" id="ARBA00013081"/>
    </source>
</evidence>
<proteinExistence type="inferred from homology"/>
<comment type="caution">
    <text evidence="10">The sequence shown here is derived from an EMBL/GenBank/DDBJ whole genome shotgun (WGS) entry which is preliminary data.</text>
</comment>
<comment type="similarity">
    <text evidence="2">Belongs to the PP2C family.</text>
</comment>
<dbReference type="EC" id="3.1.3.16" evidence="3"/>
<organism evidence="10 11">
    <name type="scientific">Rhizophagus irregularis</name>
    <dbReference type="NCBI Taxonomy" id="588596"/>
    <lineage>
        <taxon>Eukaryota</taxon>
        <taxon>Fungi</taxon>
        <taxon>Fungi incertae sedis</taxon>
        <taxon>Mucoromycota</taxon>
        <taxon>Glomeromycotina</taxon>
        <taxon>Glomeromycetes</taxon>
        <taxon>Glomerales</taxon>
        <taxon>Glomeraceae</taxon>
        <taxon>Rhizophagus</taxon>
    </lineage>
</organism>
<evidence type="ECO:0000313" key="10">
    <source>
        <dbReference type="EMBL" id="PKC01099.1"/>
    </source>
</evidence>
<dbReference type="PROSITE" id="PS51746">
    <property type="entry name" value="PPM_2"/>
    <property type="match status" value="1"/>
</dbReference>
<gene>
    <name evidence="10" type="ORF">RhiirA5_427255</name>
</gene>
<evidence type="ECO:0000259" key="9">
    <source>
        <dbReference type="PROSITE" id="PS51746"/>
    </source>
</evidence>
<keyword evidence="6" id="KW-0460">Magnesium</keyword>
<dbReference type="AlphaFoldDB" id="A0A2I1F7Y4"/>
<dbReference type="EMBL" id="LLXJ01001701">
    <property type="protein sequence ID" value="PKC01099.1"/>
    <property type="molecule type" value="Genomic_DNA"/>
</dbReference>
<evidence type="ECO:0000256" key="1">
    <source>
        <dbReference type="ARBA" id="ARBA00001936"/>
    </source>
</evidence>
<evidence type="ECO:0000256" key="5">
    <source>
        <dbReference type="ARBA" id="ARBA00022801"/>
    </source>
</evidence>
<evidence type="ECO:0000313" key="11">
    <source>
        <dbReference type="Proteomes" id="UP000232722"/>
    </source>
</evidence>
<keyword evidence="4" id="KW-0479">Metal-binding</keyword>
<reference evidence="10 11" key="1">
    <citation type="submission" date="2016-04" db="EMBL/GenBank/DDBJ databases">
        <title>Genome analyses suggest a sexual origin of heterokaryosis in a supposedly ancient asexual fungus.</title>
        <authorList>
            <person name="Ropars J."/>
            <person name="Sedzielewska K."/>
            <person name="Noel J."/>
            <person name="Charron P."/>
            <person name="Farinelli L."/>
            <person name="Marton T."/>
            <person name="Kruger M."/>
            <person name="Pelin A."/>
            <person name="Brachmann A."/>
            <person name="Corradi N."/>
        </authorList>
    </citation>
    <scope>NUCLEOTIDE SEQUENCE [LARGE SCALE GENOMIC DNA]</scope>
    <source>
        <strain evidence="10 11">A5</strain>
    </source>
</reference>
<dbReference type="InterPro" id="IPR001932">
    <property type="entry name" value="PPM-type_phosphatase-like_dom"/>
</dbReference>
<keyword evidence="5" id="KW-0378">Hydrolase</keyword>